<organism evidence="1 2">
    <name type="scientific">Sphingobacterium hungaricum</name>
    <dbReference type="NCBI Taxonomy" id="2082723"/>
    <lineage>
        <taxon>Bacteria</taxon>
        <taxon>Pseudomonadati</taxon>
        <taxon>Bacteroidota</taxon>
        <taxon>Sphingobacteriia</taxon>
        <taxon>Sphingobacteriales</taxon>
        <taxon>Sphingobacteriaceae</taxon>
        <taxon>Sphingobacterium</taxon>
    </lineage>
</organism>
<reference evidence="1" key="1">
    <citation type="submission" date="2018-02" db="EMBL/GenBank/DDBJ databases">
        <authorList>
            <person name="Vasarhelyi B.M."/>
            <person name="Deshmukh S."/>
            <person name="Balint B."/>
            <person name="Kukolya J."/>
        </authorList>
    </citation>
    <scope>NUCLEOTIDE SEQUENCE</scope>
    <source>
        <strain evidence="1">KB22</strain>
    </source>
</reference>
<dbReference type="SUPFAM" id="SSF50249">
    <property type="entry name" value="Nucleic acid-binding proteins"/>
    <property type="match status" value="1"/>
</dbReference>
<accession>A0A928YNU9</accession>
<dbReference type="EMBL" id="PRDK01000001">
    <property type="protein sequence ID" value="MBE8712244.1"/>
    <property type="molecule type" value="Genomic_DNA"/>
</dbReference>
<dbReference type="AlphaFoldDB" id="A0A928YNU9"/>
<protein>
    <submittedName>
        <fullName evidence="1">Cold-shock protein</fullName>
    </submittedName>
</protein>
<evidence type="ECO:0000313" key="2">
    <source>
        <dbReference type="Proteomes" id="UP000616201"/>
    </source>
</evidence>
<gene>
    <name evidence="1" type="ORF">C4F49_00940</name>
</gene>
<name>A0A928YNU9_9SPHI</name>
<dbReference type="Gene3D" id="2.40.50.140">
    <property type="entry name" value="Nucleic acid-binding proteins"/>
    <property type="match status" value="1"/>
</dbReference>
<comment type="caution">
    <text evidence="1">The sequence shown here is derived from an EMBL/GenBank/DDBJ whole genome shotgun (WGS) entry which is preliminary data.</text>
</comment>
<dbReference type="Proteomes" id="UP000616201">
    <property type="component" value="Unassembled WGS sequence"/>
</dbReference>
<keyword evidence="2" id="KW-1185">Reference proteome</keyword>
<evidence type="ECO:0000313" key="1">
    <source>
        <dbReference type="EMBL" id="MBE8712244.1"/>
    </source>
</evidence>
<dbReference type="InterPro" id="IPR012340">
    <property type="entry name" value="NA-bd_OB-fold"/>
</dbReference>
<proteinExistence type="predicted"/>
<sequence length="99" mass="11756">MFAYVDENGNISDTPPLKKYEFKEEDLHRPEVEDVYFHGKVSYYNEQGRFGFIRDNESKETTYFNDNLVGFVLKLDQKVRYKYKSSKQGNQVVEVIVDK</sequence>